<dbReference type="PANTHER" id="PTHR41710:SF2">
    <property type="entry name" value="GLYCOSYL TRANSFERASE FAMILY 39_83 DOMAIN-CONTAINING PROTEIN"/>
    <property type="match status" value="1"/>
</dbReference>
<dbReference type="eggNOG" id="COG4745">
    <property type="taxonomic scope" value="Bacteria"/>
</dbReference>
<organism evidence="3">
    <name type="scientific">Vecturithrix granuli</name>
    <dbReference type="NCBI Taxonomy" id="1499967"/>
    <lineage>
        <taxon>Bacteria</taxon>
        <taxon>Candidatus Moduliflexota</taxon>
        <taxon>Candidatus Vecturitrichia</taxon>
        <taxon>Candidatus Vecturitrichales</taxon>
        <taxon>Candidatus Vecturitrichaceae</taxon>
        <taxon>Candidatus Vecturithrix</taxon>
    </lineage>
</organism>
<sequence>MKEEITLQKKIPSRTLPSVFQRIDWLTLAFWGTVILACFLRFYDLANMPLHHDESLYGVYCWRFFTGQGYQYDPMMHGPFMFHFQLLIFFLFGVGDFSVRIAPAFFGCLMIASTYYLKDFVGKIGIVLIAIFLTFSPTNLYFNRFMRHDSYVAFFTYASAIFGLLYVRYRHKMYLYLSAASLSLMFCEKENSYIHAFIFVTFFVLKEFCQAFIFRFPEYRGNLGKRFNIFWQEQKYSLILAGFIFFWIYLLLYTTFFTNPGGFLDGLYRKSLVYWWNQHKIQRIKGPFHYYVPFFFLYELPIFLTVLGGILVKIARTLNRAIVAAWATIFSGILIIFYGHRDLPLWFAVTHMEIWLDLIITLYVLFIGFWAMLYFFKQRETLAAFFTYWSAIGFLIYSYAGEKVPWLFLHILLPMCVLAGLFLRDFFNFPVWKGPSVLCKGLRYVAIVIGIMGTLYLLHTTILLNYYNRANPAERMVYTQTSNDIIKMVKVIEDVSFSLGIDAKREPVIAVQGNAVWPLHWYLRDYAGWYYPGDLRGNQRPMVVMDWEKREEYNDVFANGYQEIRVRLREWWIPDSTGTLRQWWRYFVYREVFNPTGSSDVVFYIKR</sequence>
<dbReference type="PANTHER" id="PTHR41710">
    <property type="entry name" value="GLYCOSYL TRANSFERASE, FAMILY 39"/>
    <property type="match status" value="1"/>
</dbReference>
<feature type="transmembrane region" description="Helical" evidence="1">
    <location>
        <begin position="382"/>
        <end position="400"/>
    </location>
</feature>
<dbReference type="Proteomes" id="UP000030661">
    <property type="component" value="Unassembled WGS sequence"/>
</dbReference>
<keyword evidence="1" id="KW-0812">Transmembrane</keyword>
<evidence type="ECO:0000313" key="4">
    <source>
        <dbReference type="Proteomes" id="UP000030661"/>
    </source>
</evidence>
<evidence type="ECO:0000256" key="1">
    <source>
        <dbReference type="SAM" id="Phobius"/>
    </source>
</evidence>
<keyword evidence="4" id="KW-1185">Reference proteome</keyword>
<feature type="transmembrane region" description="Helical" evidence="1">
    <location>
        <begin position="151"/>
        <end position="169"/>
    </location>
</feature>
<feature type="transmembrane region" description="Helical" evidence="1">
    <location>
        <begin position="193"/>
        <end position="216"/>
    </location>
</feature>
<keyword evidence="1" id="KW-0472">Membrane</keyword>
<reference evidence="3" key="1">
    <citation type="journal article" date="2015" name="PeerJ">
        <title>First genomic representation of candidate bacterial phylum KSB3 points to enhanced environmental sensing as a trigger of wastewater bulking.</title>
        <authorList>
            <person name="Sekiguchi Y."/>
            <person name="Ohashi A."/>
            <person name="Parks D.H."/>
            <person name="Yamauchi T."/>
            <person name="Tyson G.W."/>
            <person name="Hugenholtz P."/>
        </authorList>
    </citation>
    <scope>NUCLEOTIDE SEQUENCE [LARGE SCALE GENOMIC DNA]</scope>
</reference>
<dbReference type="Pfam" id="PF13231">
    <property type="entry name" value="PMT_2"/>
    <property type="match status" value="1"/>
</dbReference>
<dbReference type="EMBL" id="DF820466">
    <property type="protein sequence ID" value="GAK58010.1"/>
    <property type="molecule type" value="Genomic_DNA"/>
</dbReference>
<proteinExistence type="predicted"/>
<accession>A0A081C0A5</accession>
<feature type="transmembrane region" description="Helical" evidence="1">
    <location>
        <begin position="75"/>
        <end position="94"/>
    </location>
</feature>
<feature type="transmembrane region" description="Helical" evidence="1">
    <location>
        <begin position="321"/>
        <end position="339"/>
    </location>
</feature>
<feature type="transmembrane region" description="Helical" evidence="1">
    <location>
        <begin position="406"/>
        <end position="423"/>
    </location>
</feature>
<dbReference type="InterPro" id="IPR038731">
    <property type="entry name" value="RgtA/B/C-like"/>
</dbReference>
<keyword evidence="1" id="KW-1133">Transmembrane helix</keyword>
<dbReference type="AlphaFoldDB" id="A0A081C0A5"/>
<evidence type="ECO:0000313" key="3">
    <source>
        <dbReference type="EMBL" id="GAK58010.1"/>
    </source>
</evidence>
<feature type="domain" description="Glycosyltransferase RgtA/B/C/D-like" evidence="2">
    <location>
        <begin position="77"/>
        <end position="206"/>
    </location>
</feature>
<evidence type="ECO:0000259" key="2">
    <source>
        <dbReference type="Pfam" id="PF13231"/>
    </source>
</evidence>
<dbReference type="HOGENOM" id="CLU_021313_0_0_0"/>
<feature type="transmembrane region" description="Helical" evidence="1">
    <location>
        <begin position="354"/>
        <end position="375"/>
    </location>
</feature>
<feature type="transmembrane region" description="Helical" evidence="1">
    <location>
        <begin position="290"/>
        <end position="312"/>
    </location>
</feature>
<feature type="transmembrane region" description="Helical" evidence="1">
    <location>
        <begin position="124"/>
        <end position="142"/>
    </location>
</feature>
<dbReference type="NCBIfam" id="TIGR03663">
    <property type="entry name" value="flippase activity-associated protein Agl23"/>
    <property type="match status" value="1"/>
</dbReference>
<gene>
    <name evidence="3" type="ORF">U27_04983</name>
</gene>
<name>A0A081C0A5_VECG1</name>
<dbReference type="InterPro" id="IPR019962">
    <property type="entry name" value="CHP03663"/>
</dbReference>
<feature type="transmembrane region" description="Helical" evidence="1">
    <location>
        <begin position="236"/>
        <end position="256"/>
    </location>
</feature>
<feature type="transmembrane region" description="Helical" evidence="1">
    <location>
        <begin position="444"/>
        <end position="467"/>
    </location>
</feature>
<protein>
    <recommendedName>
        <fullName evidence="2">Glycosyltransferase RgtA/B/C/D-like domain-containing protein</fullName>
    </recommendedName>
</protein>
<dbReference type="STRING" id="1499967.U27_04983"/>